<dbReference type="InterPro" id="IPR002646">
    <property type="entry name" value="PolA_pol_head_dom"/>
</dbReference>
<dbReference type="RefSeq" id="WP_218393247.1">
    <property type="nucleotide sequence ID" value="NZ_JAHUZE010000003.1"/>
</dbReference>
<evidence type="ECO:0000259" key="8">
    <source>
        <dbReference type="Pfam" id="PF12627"/>
    </source>
</evidence>
<dbReference type="PANTHER" id="PTHR46173:SF1">
    <property type="entry name" value="CCA TRNA NUCLEOTIDYLTRANSFERASE 1, MITOCHONDRIAL"/>
    <property type="match status" value="1"/>
</dbReference>
<keyword evidence="10" id="KW-1185">Reference proteome</keyword>
<keyword evidence="3" id="KW-0548">Nucleotidyltransferase</keyword>
<name>A0ABS6T484_9RHOB</name>
<comment type="caution">
    <text evidence="9">The sequence shown here is derived from an EMBL/GenBank/DDBJ whole genome shotgun (WGS) entry which is preliminary data.</text>
</comment>
<protein>
    <submittedName>
        <fullName evidence="9">CCA tRNA nucleotidyltransferase</fullName>
    </submittedName>
</protein>
<keyword evidence="4" id="KW-0479">Metal-binding</keyword>
<dbReference type="EMBL" id="JAHUZE010000003">
    <property type="protein sequence ID" value="MBV7380052.1"/>
    <property type="molecule type" value="Genomic_DNA"/>
</dbReference>
<dbReference type="Pfam" id="PF01743">
    <property type="entry name" value="PolyA_pol"/>
    <property type="match status" value="1"/>
</dbReference>
<dbReference type="InterPro" id="IPR050264">
    <property type="entry name" value="Bact_CCA-adding_enz_type3_sf"/>
</dbReference>
<comment type="similarity">
    <text evidence="6">Belongs to the tRNA nucleotidyltransferase/poly(A) polymerase family.</text>
</comment>
<keyword evidence="6" id="KW-0808">Transferase</keyword>
<gene>
    <name evidence="9" type="ORF">KJP28_14065</name>
</gene>
<evidence type="ECO:0000256" key="3">
    <source>
        <dbReference type="ARBA" id="ARBA00022695"/>
    </source>
</evidence>
<dbReference type="Proteomes" id="UP000756530">
    <property type="component" value="Unassembled WGS sequence"/>
</dbReference>
<evidence type="ECO:0000256" key="5">
    <source>
        <dbReference type="ARBA" id="ARBA00022842"/>
    </source>
</evidence>
<proteinExistence type="inferred from homology"/>
<feature type="domain" description="Poly A polymerase head" evidence="7">
    <location>
        <begin position="31"/>
        <end position="152"/>
    </location>
</feature>
<organism evidence="9 10">
    <name type="scientific">Maritimibacter dapengensis</name>
    <dbReference type="NCBI Taxonomy" id="2836868"/>
    <lineage>
        <taxon>Bacteria</taxon>
        <taxon>Pseudomonadati</taxon>
        <taxon>Pseudomonadota</taxon>
        <taxon>Alphaproteobacteria</taxon>
        <taxon>Rhodobacterales</taxon>
        <taxon>Roseobacteraceae</taxon>
        <taxon>Maritimibacter</taxon>
    </lineage>
</organism>
<evidence type="ECO:0000259" key="7">
    <source>
        <dbReference type="Pfam" id="PF01743"/>
    </source>
</evidence>
<dbReference type="InterPro" id="IPR032828">
    <property type="entry name" value="PolyA_RNA-bd"/>
</dbReference>
<feature type="domain" description="tRNA nucleotidyltransferase/poly(A) polymerase RNA and SrmB- binding" evidence="8">
    <location>
        <begin position="185"/>
        <end position="238"/>
    </location>
</feature>
<reference evidence="9 10" key="1">
    <citation type="submission" date="2021-05" db="EMBL/GenBank/DDBJ databases">
        <title>Culturable bacteria isolated from Daya Bay.</title>
        <authorList>
            <person name="Zheng W."/>
            <person name="Yu S."/>
            <person name="Huang Y."/>
        </authorList>
    </citation>
    <scope>NUCLEOTIDE SEQUENCE [LARGE SCALE GENOMIC DNA]</scope>
    <source>
        <strain evidence="9 10">DP4N28-5</strain>
    </source>
</reference>
<accession>A0ABS6T484</accession>
<dbReference type="CDD" id="cd05398">
    <property type="entry name" value="NT_ClassII-CCAase"/>
    <property type="match status" value="1"/>
</dbReference>
<evidence type="ECO:0000256" key="2">
    <source>
        <dbReference type="ARBA" id="ARBA00022694"/>
    </source>
</evidence>
<keyword evidence="2" id="KW-0819">tRNA processing</keyword>
<keyword evidence="5" id="KW-0460">Magnesium</keyword>
<evidence type="ECO:0000256" key="4">
    <source>
        <dbReference type="ARBA" id="ARBA00022723"/>
    </source>
</evidence>
<evidence type="ECO:0000313" key="10">
    <source>
        <dbReference type="Proteomes" id="UP000756530"/>
    </source>
</evidence>
<evidence type="ECO:0000313" key="9">
    <source>
        <dbReference type="EMBL" id="MBV7380052.1"/>
    </source>
</evidence>
<evidence type="ECO:0000256" key="6">
    <source>
        <dbReference type="RuleBase" id="RU003953"/>
    </source>
</evidence>
<evidence type="ECO:0000256" key="1">
    <source>
        <dbReference type="ARBA" id="ARBA00001946"/>
    </source>
</evidence>
<dbReference type="PANTHER" id="PTHR46173">
    <property type="entry name" value="CCA TRNA NUCLEOTIDYLTRANSFERASE 1, MITOCHONDRIAL"/>
    <property type="match status" value="1"/>
</dbReference>
<keyword evidence="6" id="KW-0694">RNA-binding</keyword>
<sequence length="387" mass="42139">MSPGRIEADWIEAPVSQAVCAMLTEAGYEAHFVGGCVRNALMDKPVTDLDITTNARPEMVTKLAEKAGFHPVPTGIEHGTITVVAEDTPFEITTWRRDVDTDGRRAVVVFADRLEDDAHRRDFTMNALYAEPDGTLVDPLGGYTDLKARRVRFIDDAHARIREDFLRILRFFRFHAWYGNEDEGLDPDALAAIAELSEGIKTLSRERIGAEMLKLLAAPDPAPAVAAMEHTGALGQVMTGLTTVALAPLVHFEEEAGAKPAALRRLAVLGGTDHREALRLSKVDDRQLGLLLAHRGDPQPPAALGYRLGRDTALDVVLLNAALLESPLPPNLTAEIARGAEARFPLSAADLMPRHEGAALGATLKRLEADWIASDFALDRQSLMDRA</sequence>
<comment type="cofactor">
    <cofactor evidence="1">
        <name>Mg(2+)</name>
        <dbReference type="ChEBI" id="CHEBI:18420"/>
    </cofactor>
</comment>
<dbReference type="Pfam" id="PF12627">
    <property type="entry name" value="PolyA_pol_RNAbd"/>
    <property type="match status" value="1"/>
</dbReference>